<dbReference type="PROSITE" id="PS00086">
    <property type="entry name" value="CYTOCHROME_P450"/>
    <property type="match status" value="1"/>
</dbReference>
<dbReference type="GO" id="GO:0004497">
    <property type="term" value="F:monooxygenase activity"/>
    <property type="evidence" value="ECO:0007669"/>
    <property type="project" value="UniProtKB-KW"/>
</dbReference>
<dbReference type="SUPFAM" id="SSF48264">
    <property type="entry name" value="Cytochrome P450"/>
    <property type="match status" value="1"/>
</dbReference>
<keyword evidence="6 7" id="KW-0503">Monooxygenase</keyword>
<dbReference type="FunFam" id="1.10.630.10:FF:000018">
    <property type="entry name" value="Cytochrome P450 monooxygenase"/>
    <property type="match status" value="1"/>
</dbReference>
<dbReference type="Gene3D" id="1.10.630.10">
    <property type="entry name" value="Cytochrome P450"/>
    <property type="match status" value="1"/>
</dbReference>
<comment type="caution">
    <text evidence="8">The sequence shown here is derived from an EMBL/GenBank/DDBJ whole genome shotgun (WGS) entry which is preliminary data.</text>
</comment>
<evidence type="ECO:0000256" key="1">
    <source>
        <dbReference type="ARBA" id="ARBA00010617"/>
    </source>
</evidence>
<dbReference type="OrthoDB" id="3218463at2"/>
<dbReference type="CDD" id="cd11031">
    <property type="entry name" value="Cyp158A-like"/>
    <property type="match status" value="1"/>
</dbReference>
<keyword evidence="4 7" id="KW-0560">Oxidoreductase</keyword>
<keyword evidence="5 7" id="KW-0408">Iron</keyword>
<keyword evidence="9" id="KW-1185">Reference proteome</keyword>
<organism evidence="8 9">
    <name type="scientific">Solihabitans fulvus</name>
    <dbReference type="NCBI Taxonomy" id="1892852"/>
    <lineage>
        <taxon>Bacteria</taxon>
        <taxon>Bacillati</taxon>
        <taxon>Actinomycetota</taxon>
        <taxon>Actinomycetes</taxon>
        <taxon>Pseudonocardiales</taxon>
        <taxon>Pseudonocardiaceae</taxon>
        <taxon>Solihabitans</taxon>
    </lineage>
</organism>
<dbReference type="PRINTS" id="PR00385">
    <property type="entry name" value="P450"/>
</dbReference>
<evidence type="ECO:0000313" key="9">
    <source>
        <dbReference type="Proteomes" id="UP000323454"/>
    </source>
</evidence>
<reference evidence="8 9" key="1">
    <citation type="submission" date="2019-09" db="EMBL/GenBank/DDBJ databases">
        <title>Goodfellowia gen. nov., a new genus of the Pseudonocardineae related to Actinoalloteichus, containing Goodfellowia coeruleoviolacea gen. nov., comb. nov. gen. nov., comb. nov.</title>
        <authorList>
            <person name="Labeda D."/>
        </authorList>
    </citation>
    <scope>NUCLEOTIDE SEQUENCE [LARGE SCALE GENOMIC DNA]</scope>
    <source>
        <strain evidence="8 9">AN110305</strain>
    </source>
</reference>
<dbReference type="GO" id="GO:0005506">
    <property type="term" value="F:iron ion binding"/>
    <property type="evidence" value="ECO:0007669"/>
    <property type="project" value="InterPro"/>
</dbReference>
<dbReference type="PRINTS" id="PR00359">
    <property type="entry name" value="BP450"/>
</dbReference>
<protein>
    <submittedName>
        <fullName evidence="8">Cytochrome P450</fullName>
    </submittedName>
</protein>
<dbReference type="GO" id="GO:0020037">
    <property type="term" value="F:heme binding"/>
    <property type="evidence" value="ECO:0007669"/>
    <property type="project" value="InterPro"/>
</dbReference>
<evidence type="ECO:0000256" key="7">
    <source>
        <dbReference type="RuleBase" id="RU000461"/>
    </source>
</evidence>
<sequence length="400" mass="43982">MSRAVDLPTFPFVASAEPEDDAMGGRLLATAPITRARLASGVEVWVALGHDVVRSVLTDTRFSRTASLDPAAPRVAPGLDIPDVLVTMDGAEHARVRKLLTKAFTPRMIEQLRPSIEATVEDLLDEVERHGPPIDLVEHFTMPLPVRTICQLLGVPYEDQERFRDLSDRTRSSTAYSLEEVLTATFQLQQYMRDLVAAKREHPADDLTSELATAADERGTLTEDQLVKNLLLVLIAGFDTTLNQLSNSVVALLRRPAQFEQLRQEPGLVPGAVEELLRFLMLSPTGMLIRIATDDLDLGGERIRAGEGVLALANVANRDPAVFDDPEELDLTRVGASRHLSFGAGPHFCFGAQLARQELQSAITGLLRRFPTLRAAGPLEDIPWKEGLLLRGPKSVLVEW</sequence>
<dbReference type="EMBL" id="VUOB01000113">
    <property type="protein sequence ID" value="KAA2247287.1"/>
    <property type="molecule type" value="Genomic_DNA"/>
</dbReference>
<evidence type="ECO:0000256" key="6">
    <source>
        <dbReference type="ARBA" id="ARBA00023033"/>
    </source>
</evidence>
<dbReference type="AlphaFoldDB" id="A0A5B2WAC8"/>
<dbReference type="InterPro" id="IPR017972">
    <property type="entry name" value="Cyt_P450_CS"/>
</dbReference>
<dbReference type="InterPro" id="IPR036396">
    <property type="entry name" value="Cyt_P450_sf"/>
</dbReference>
<reference evidence="8 9" key="2">
    <citation type="submission" date="2019-09" db="EMBL/GenBank/DDBJ databases">
        <authorList>
            <person name="Jin C."/>
        </authorList>
    </citation>
    <scope>NUCLEOTIDE SEQUENCE [LARGE SCALE GENOMIC DNA]</scope>
    <source>
        <strain evidence="8 9">AN110305</strain>
    </source>
</reference>
<dbReference type="GO" id="GO:0016705">
    <property type="term" value="F:oxidoreductase activity, acting on paired donors, with incorporation or reduction of molecular oxygen"/>
    <property type="evidence" value="ECO:0007669"/>
    <property type="project" value="InterPro"/>
</dbReference>
<keyword evidence="3 7" id="KW-0479">Metal-binding</keyword>
<name>A0A5B2WAC8_9PSEU</name>
<evidence type="ECO:0000256" key="2">
    <source>
        <dbReference type="ARBA" id="ARBA00022617"/>
    </source>
</evidence>
<dbReference type="Pfam" id="PF00067">
    <property type="entry name" value="p450"/>
    <property type="match status" value="1"/>
</dbReference>
<accession>A0A5B2WAC8</accession>
<dbReference type="PANTHER" id="PTHR46696">
    <property type="entry name" value="P450, PUTATIVE (EUROFUNG)-RELATED"/>
    <property type="match status" value="1"/>
</dbReference>
<evidence type="ECO:0000256" key="4">
    <source>
        <dbReference type="ARBA" id="ARBA00023002"/>
    </source>
</evidence>
<keyword evidence="2 7" id="KW-0349">Heme</keyword>
<dbReference type="Proteomes" id="UP000323454">
    <property type="component" value="Unassembled WGS sequence"/>
</dbReference>
<gene>
    <name evidence="8" type="ORF">F0L68_40260</name>
</gene>
<comment type="similarity">
    <text evidence="1 7">Belongs to the cytochrome P450 family.</text>
</comment>
<dbReference type="InterPro" id="IPR001128">
    <property type="entry name" value="Cyt_P450"/>
</dbReference>
<evidence type="ECO:0000313" key="8">
    <source>
        <dbReference type="EMBL" id="KAA2247287.1"/>
    </source>
</evidence>
<evidence type="ECO:0000256" key="5">
    <source>
        <dbReference type="ARBA" id="ARBA00023004"/>
    </source>
</evidence>
<dbReference type="PANTHER" id="PTHR46696:SF1">
    <property type="entry name" value="CYTOCHROME P450 YJIB-RELATED"/>
    <property type="match status" value="1"/>
</dbReference>
<evidence type="ECO:0000256" key="3">
    <source>
        <dbReference type="ARBA" id="ARBA00022723"/>
    </source>
</evidence>
<proteinExistence type="inferred from homology"/>
<dbReference type="InterPro" id="IPR002397">
    <property type="entry name" value="Cyt_P450_B"/>
</dbReference>